<feature type="domain" description="Fibrinogen C-terminal" evidence="2">
    <location>
        <begin position="79"/>
        <end position="292"/>
    </location>
</feature>
<keyword evidence="4" id="KW-1185">Reference proteome</keyword>
<dbReference type="InterPro" id="IPR020837">
    <property type="entry name" value="Fibrinogen_CS"/>
</dbReference>
<dbReference type="OrthoDB" id="6273946at2759"/>
<evidence type="ECO:0000259" key="2">
    <source>
        <dbReference type="PROSITE" id="PS51406"/>
    </source>
</evidence>
<dbReference type="InterPro" id="IPR050373">
    <property type="entry name" value="Fibrinogen_C-term_domain"/>
</dbReference>
<dbReference type="InterPro" id="IPR036056">
    <property type="entry name" value="Fibrinogen-like_C"/>
</dbReference>
<sequence>MFDMTKVNKRIMEYISDAFENMRGNLTLNIKKEIKDYFDEMKQNSTDAISEASRTAEENIKKEIKDYFDDMKQNSTDAISEAHNHWDCSDLDRKKFRSGVYKIFPEGKAGFNVYCDMETDGGGWTVFQRRQDGKVDFYRGWTEYVKGFGDIKTEFWLGNDKLNELTSQGSYELRVDLVDFNGDKAYAKYSTFSISDESTNYILTVNGYSGTAGDALKYQNKQAFSTKDKDNDRNSGNCAERYKGAWWYNSCHHSNLNGLYLGNKENNKGIRWWQWMRYQSMKTTSMMIRDSLKYHNKQAFSTKDKDNDRNSGNCAELYKGGWWYGSCNNSNLKGLYLGNKENNKGIRWWKWNRDQSMKTTSMMIRRI</sequence>
<dbReference type="EMBL" id="CACVKT020004382">
    <property type="protein sequence ID" value="CAC5389863.1"/>
    <property type="molecule type" value="Genomic_DNA"/>
</dbReference>
<dbReference type="PANTHER" id="PTHR19143:SF458">
    <property type="entry name" value="FIBRINOGEN C-TERMINAL DOMAIN-CONTAINING PROTEIN-RELATED"/>
    <property type="match status" value="1"/>
</dbReference>
<keyword evidence="1" id="KW-1015">Disulfide bond</keyword>
<evidence type="ECO:0000313" key="3">
    <source>
        <dbReference type="EMBL" id="CAC5389863.1"/>
    </source>
</evidence>
<dbReference type="Pfam" id="PF00147">
    <property type="entry name" value="Fibrinogen_C"/>
    <property type="match status" value="2"/>
</dbReference>
<dbReference type="NCBIfam" id="NF040941">
    <property type="entry name" value="GGGWT_bact"/>
    <property type="match status" value="1"/>
</dbReference>
<name>A0A6J8C0T7_MYTCO</name>
<dbReference type="Proteomes" id="UP000507470">
    <property type="component" value="Unassembled WGS sequence"/>
</dbReference>
<dbReference type="FunFam" id="3.90.215.10:FF:000001">
    <property type="entry name" value="Tenascin isoform 1"/>
    <property type="match status" value="1"/>
</dbReference>
<gene>
    <name evidence="3" type="ORF">MCOR_24997</name>
</gene>
<dbReference type="AlphaFoldDB" id="A0A6J8C0T7"/>
<dbReference type="CDD" id="cd00087">
    <property type="entry name" value="FReD"/>
    <property type="match status" value="1"/>
</dbReference>
<dbReference type="GO" id="GO:0005615">
    <property type="term" value="C:extracellular space"/>
    <property type="evidence" value="ECO:0007669"/>
    <property type="project" value="TreeGrafter"/>
</dbReference>
<dbReference type="InterPro" id="IPR002181">
    <property type="entry name" value="Fibrinogen_a/b/g_C_dom"/>
</dbReference>
<evidence type="ECO:0000313" key="4">
    <source>
        <dbReference type="Proteomes" id="UP000507470"/>
    </source>
</evidence>
<reference evidence="3 4" key="1">
    <citation type="submission" date="2020-06" db="EMBL/GenBank/DDBJ databases">
        <authorList>
            <person name="Li R."/>
            <person name="Bekaert M."/>
        </authorList>
    </citation>
    <scope>NUCLEOTIDE SEQUENCE [LARGE SCALE GENOMIC DNA]</scope>
    <source>
        <strain evidence="4">wild</strain>
    </source>
</reference>
<evidence type="ECO:0000256" key="1">
    <source>
        <dbReference type="ARBA" id="ARBA00023157"/>
    </source>
</evidence>
<dbReference type="InterPro" id="IPR014716">
    <property type="entry name" value="Fibrinogen_a/b/g_C_1"/>
</dbReference>
<organism evidence="3 4">
    <name type="scientific">Mytilus coruscus</name>
    <name type="common">Sea mussel</name>
    <dbReference type="NCBI Taxonomy" id="42192"/>
    <lineage>
        <taxon>Eukaryota</taxon>
        <taxon>Metazoa</taxon>
        <taxon>Spiralia</taxon>
        <taxon>Lophotrochozoa</taxon>
        <taxon>Mollusca</taxon>
        <taxon>Bivalvia</taxon>
        <taxon>Autobranchia</taxon>
        <taxon>Pteriomorphia</taxon>
        <taxon>Mytilida</taxon>
        <taxon>Mytiloidea</taxon>
        <taxon>Mytilidae</taxon>
        <taxon>Mytilinae</taxon>
        <taxon>Mytilus</taxon>
    </lineage>
</organism>
<accession>A0A6J8C0T7</accession>
<dbReference type="Gene3D" id="3.90.215.10">
    <property type="entry name" value="Gamma Fibrinogen, chain A, domain 1"/>
    <property type="match status" value="2"/>
</dbReference>
<dbReference type="PROSITE" id="PS00514">
    <property type="entry name" value="FIBRINOGEN_C_1"/>
    <property type="match status" value="1"/>
</dbReference>
<dbReference type="SMART" id="SM00186">
    <property type="entry name" value="FBG"/>
    <property type="match status" value="1"/>
</dbReference>
<protein>
    <recommendedName>
        <fullName evidence="2">Fibrinogen C-terminal domain-containing protein</fullName>
    </recommendedName>
</protein>
<dbReference type="PANTHER" id="PTHR19143">
    <property type="entry name" value="FIBRINOGEN/TENASCIN/ANGIOPOEITIN"/>
    <property type="match status" value="1"/>
</dbReference>
<feature type="domain" description="Fibrinogen C-terminal" evidence="2">
    <location>
        <begin position="294"/>
        <end position="367"/>
    </location>
</feature>
<dbReference type="SUPFAM" id="SSF56496">
    <property type="entry name" value="Fibrinogen C-terminal domain-like"/>
    <property type="match status" value="2"/>
</dbReference>
<proteinExistence type="predicted"/>
<dbReference type="PROSITE" id="PS51406">
    <property type="entry name" value="FIBRINOGEN_C_2"/>
    <property type="match status" value="2"/>
</dbReference>